<dbReference type="AlphaFoldDB" id="B7BBF1"/>
<dbReference type="RefSeq" id="WP_008149742.1">
    <property type="nucleotide sequence ID" value="NZ_DS996452.1"/>
</dbReference>
<dbReference type="InterPro" id="IPR025683">
    <property type="entry name" value="Protein_beta"/>
</dbReference>
<reference evidence="1 2" key="2">
    <citation type="submission" date="2008-10" db="EMBL/GenBank/DDBJ databases">
        <authorList>
            <person name="Fulton L."/>
            <person name="Clifton S."/>
            <person name="Fulton B."/>
            <person name="Xu J."/>
            <person name="Minx P."/>
            <person name="Pepin K.H."/>
            <person name="Johnson M."/>
            <person name="Bhonagiri V."/>
            <person name="Nash W.E."/>
            <person name="Mardis E.R."/>
            <person name="Wilson R.K."/>
        </authorList>
    </citation>
    <scope>NUCLEOTIDE SEQUENCE [LARGE SCALE GENOMIC DNA]</scope>
    <source>
        <strain evidence="1 2">DSM 18315</strain>
    </source>
</reference>
<comment type="caution">
    <text evidence="1">The sequence shown here is derived from an EMBL/GenBank/DDBJ whole genome shotgun (WGS) entry which is preliminary data.</text>
</comment>
<dbReference type="STRING" id="537006.PRABACTJOHN_02363"/>
<dbReference type="Proteomes" id="UP000005510">
    <property type="component" value="Unassembled WGS sequence"/>
</dbReference>
<organism evidence="1 2">
    <name type="scientific">Parabacteroides johnsonii DSM 18315</name>
    <dbReference type="NCBI Taxonomy" id="537006"/>
    <lineage>
        <taxon>Bacteria</taxon>
        <taxon>Pseudomonadati</taxon>
        <taxon>Bacteroidota</taxon>
        <taxon>Bacteroidia</taxon>
        <taxon>Bacteroidales</taxon>
        <taxon>Tannerellaceae</taxon>
        <taxon>Parabacteroides</taxon>
    </lineage>
</organism>
<dbReference type="HOGENOM" id="CLU_1274641_0_0_10"/>
<gene>
    <name evidence="1" type="ORF">PRABACTJOHN_02363</name>
</gene>
<evidence type="ECO:0000313" key="1">
    <source>
        <dbReference type="EMBL" id="EEC96238.1"/>
    </source>
</evidence>
<reference evidence="1 2" key="1">
    <citation type="submission" date="2008-10" db="EMBL/GenBank/DDBJ databases">
        <title>Draft genome sequence of Parabacteroides johnsonii (DSM 18315).</title>
        <authorList>
            <person name="Sudarsanam P."/>
            <person name="Ley R."/>
            <person name="Guruge J."/>
            <person name="Turnbaugh P.J."/>
            <person name="Mahowald M."/>
            <person name="Liep D."/>
            <person name="Gordon J."/>
        </authorList>
    </citation>
    <scope>NUCLEOTIDE SEQUENCE [LARGE SCALE GENOMIC DNA]</scope>
    <source>
        <strain evidence="1 2">DSM 18315</strain>
    </source>
</reference>
<proteinExistence type="predicted"/>
<accession>B7BBF1</accession>
<evidence type="ECO:0000313" key="2">
    <source>
        <dbReference type="Proteomes" id="UP000005510"/>
    </source>
</evidence>
<feature type="non-terminal residue" evidence="1">
    <location>
        <position position="1"/>
    </location>
</feature>
<sequence length="216" mass="24923">RNDISDENCYDDFELIKQELVDINFYVLLDCGYTPQASYRNVALKCIARIKNLHSILDDRINYIVCSTSFPNNVRDLGDVDSDTFSISEIDIYNLISEQCSNIIYGDYASINPVRNDTITMARGWIPRIDTPLERSIFYYKQRRPKGVSAYASTYIQVAQQTVRDSRFPKAIEDNWGVEQIRSCAKGGAPSSSPSFWISVRMNIYIEQQIKRIYSY</sequence>
<name>B7BBF1_9BACT</name>
<dbReference type="Pfam" id="PF14350">
    <property type="entry name" value="Beta_protein"/>
    <property type="match status" value="1"/>
</dbReference>
<protein>
    <submittedName>
        <fullName evidence="1">Uncharacterized protein</fullName>
    </submittedName>
</protein>
<dbReference type="EMBL" id="ABYH01000267">
    <property type="protein sequence ID" value="EEC96238.1"/>
    <property type="molecule type" value="Genomic_DNA"/>
</dbReference>